<dbReference type="PANTHER" id="PTHR43689">
    <property type="entry name" value="HYDROLASE"/>
    <property type="match status" value="1"/>
</dbReference>
<keyword evidence="4" id="KW-1185">Reference proteome</keyword>
<dbReference type="Gene3D" id="3.40.50.1820">
    <property type="entry name" value="alpha/beta hydrolase"/>
    <property type="match status" value="1"/>
</dbReference>
<dbReference type="InterPro" id="IPR000073">
    <property type="entry name" value="AB_hydrolase_1"/>
</dbReference>
<feature type="domain" description="AB hydrolase-1" evidence="1">
    <location>
        <begin position="19"/>
        <end position="231"/>
    </location>
</feature>
<dbReference type="OrthoDB" id="59888at2"/>
<accession>A0A2S5G6X8</accession>
<sequence>MENNYKLHMEKHGKGEKYLFLPGVVGTINYWIESLKPYFSKGEFIFVDPLGFGRSPKPNIIYTVDEHINAIYQRIKLEGPFVLVGHSMGGILALKLASRYPDLVKKVIVIGLPVFSDENEAKVYFRSRMRGSITYNYLAALSCLFSRGILSGISPLLKKRKKFSPLWSPTMIDEMLMHTWKSFTSSLWEVVYRGDVKKISEQVDSKIPIVCLHGTNDKTAPVSNLHSLMNLHKEWEIFTVTGGDHHIFLHHTSWCMRYILQEE</sequence>
<dbReference type="RefSeq" id="WP_104059664.1">
    <property type="nucleotide sequence ID" value="NZ_PREZ01000009.1"/>
</dbReference>
<protein>
    <recommendedName>
        <fullName evidence="1">AB hydrolase-1 domain-containing protein</fullName>
    </recommendedName>
</protein>
<dbReference type="EMBL" id="PREZ01000009">
    <property type="protein sequence ID" value="PPA68703.1"/>
    <property type="molecule type" value="Genomic_DNA"/>
</dbReference>
<dbReference type="PANTHER" id="PTHR43689:SF8">
    <property type="entry name" value="ALPHA_BETA-HYDROLASES SUPERFAMILY PROTEIN"/>
    <property type="match status" value="1"/>
</dbReference>
<evidence type="ECO:0000259" key="1">
    <source>
        <dbReference type="Pfam" id="PF00561"/>
    </source>
</evidence>
<name>A0A2S5G6X8_9BACL</name>
<dbReference type="AlphaFoldDB" id="A0A2S5G6X8"/>
<evidence type="ECO:0000313" key="2">
    <source>
        <dbReference type="EMBL" id="PPA68703.1"/>
    </source>
</evidence>
<evidence type="ECO:0000313" key="3">
    <source>
        <dbReference type="EMBL" id="PPA68780.1"/>
    </source>
</evidence>
<dbReference type="SUPFAM" id="SSF53474">
    <property type="entry name" value="alpha/beta-Hydrolases"/>
    <property type="match status" value="1"/>
</dbReference>
<comment type="caution">
    <text evidence="2">The sequence shown here is derived from an EMBL/GenBank/DDBJ whole genome shotgun (WGS) entry which is preliminary data.</text>
</comment>
<reference evidence="2 4" key="1">
    <citation type="submission" date="2018-02" db="EMBL/GenBank/DDBJ databases">
        <title>Jeotgalibacillus proteolyticum sp. nov. a protease producing bacterium isolated from ocean sediments of Laizhou Bay.</title>
        <authorList>
            <person name="Li Y."/>
        </authorList>
    </citation>
    <scope>NUCLEOTIDE SEQUENCE [LARGE SCALE GENOMIC DNA]</scope>
    <source>
        <strain evidence="2 4">22-7</strain>
    </source>
</reference>
<organism evidence="2 4">
    <name type="scientific">Jeotgalibacillus proteolyticus</name>
    <dbReference type="NCBI Taxonomy" id="2082395"/>
    <lineage>
        <taxon>Bacteria</taxon>
        <taxon>Bacillati</taxon>
        <taxon>Bacillota</taxon>
        <taxon>Bacilli</taxon>
        <taxon>Bacillales</taxon>
        <taxon>Caryophanaceae</taxon>
        <taxon>Jeotgalibacillus</taxon>
    </lineage>
</organism>
<dbReference type="EMBL" id="PREZ01000009">
    <property type="protein sequence ID" value="PPA68780.1"/>
    <property type="molecule type" value="Genomic_DNA"/>
</dbReference>
<dbReference type="Pfam" id="PF00561">
    <property type="entry name" value="Abhydrolase_1"/>
    <property type="match status" value="1"/>
</dbReference>
<dbReference type="InterPro" id="IPR029058">
    <property type="entry name" value="AB_hydrolase_fold"/>
</dbReference>
<evidence type="ECO:0000313" key="4">
    <source>
        <dbReference type="Proteomes" id="UP000239047"/>
    </source>
</evidence>
<dbReference type="Proteomes" id="UP000239047">
    <property type="component" value="Unassembled WGS sequence"/>
</dbReference>
<proteinExistence type="predicted"/>
<gene>
    <name evidence="2" type="ORF">C4B60_19225</name>
    <name evidence="3" type="ORF">C4B60_19655</name>
</gene>
<dbReference type="PRINTS" id="PR00111">
    <property type="entry name" value="ABHYDROLASE"/>
</dbReference>